<dbReference type="Gene3D" id="3.10.20.30">
    <property type="match status" value="1"/>
</dbReference>
<dbReference type="RefSeq" id="WP_013467064.1">
    <property type="nucleotide sequence ID" value="NC_014804.1"/>
</dbReference>
<dbReference type="CDD" id="cd17040">
    <property type="entry name" value="Ubl_MoaD_like"/>
    <property type="match status" value="1"/>
</dbReference>
<reference evidence="1 2" key="1">
    <citation type="journal article" date="2011" name="J. Bacteriol.">
        <title>Complete genome sequence of the hyperthermophilic, piezophilic, heterotrophic, and carboxydotrophic archaeon Thermococcus barophilus MP.</title>
        <authorList>
            <person name="Vannier P."/>
            <person name="Marteinsson V.T."/>
            <person name="Fridjonsson O.H."/>
            <person name="Oger P."/>
            <person name="Jebbar M."/>
        </authorList>
    </citation>
    <scope>NUCLEOTIDE SEQUENCE [LARGE SCALE GENOMIC DNA]</scope>
    <source>
        <strain evidence="2">DSM 11836 / MP</strain>
    </source>
</reference>
<gene>
    <name evidence="1" type="ordered locus">TERMP_00789</name>
</gene>
<dbReference type="InterPro" id="IPR012675">
    <property type="entry name" value="Beta-grasp_dom_sf"/>
</dbReference>
<keyword evidence="2" id="KW-1185">Reference proteome</keyword>
<proteinExistence type="predicted"/>
<dbReference type="OrthoDB" id="98357at2157"/>
<dbReference type="PATRIC" id="fig|391623.17.peg.791"/>
<dbReference type="eggNOG" id="arCOG00538">
    <property type="taxonomic scope" value="Archaea"/>
</dbReference>
<evidence type="ECO:0000313" key="2">
    <source>
        <dbReference type="Proteomes" id="UP000007478"/>
    </source>
</evidence>
<dbReference type="GeneID" id="10041107"/>
<dbReference type="AlphaFoldDB" id="F0LLB5"/>
<organism evidence="1 2">
    <name type="scientific">Thermococcus barophilus (strain DSM 11836 / MP)</name>
    <dbReference type="NCBI Taxonomy" id="391623"/>
    <lineage>
        <taxon>Archaea</taxon>
        <taxon>Methanobacteriati</taxon>
        <taxon>Methanobacteriota</taxon>
        <taxon>Thermococci</taxon>
        <taxon>Thermococcales</taxon>
        <taxon>Thermococcaceae</taxon>
        <taxon>Thermococcus</taxon>
    </lineage>
</organism>
<dbReference type="HOGENOM" id="CLU_114601_4_3_2"/>
<dbReference type="KEGG" id="tba:TERMP_00789"/>
<dbReference type="Proteomes" id="UP000007478">
    <property type="component" value="Chromosome"/>
</dbReference>
<protein>
    <submittedName>
        <fullName evidence="1">Uncharacterized protein</fullName>
    </submittedName>
</protein>
<evidence type="ECO:0000313" key="1">
    <source>
        <dbReference type="EMBL" id="ADT83766.1"/>
    </source>
</evidence>
<sequence length="76" mass="8400">MIRIKLMGALAHLAGSREIYIEVDKPKTVDEILKEIVKGYDRLHDKIIMVNGKVARGDVIVKDGDEIKVMPVLSGG</sequence>
<dbReference type="InterPro" id="IPR003749">
    <property type="entry name" value="ThiS/MoaD-like"/>
</dbReference>
<dbReference type="EMBL" id="CP002372">
    <property type="protein sequence ID" value="ADT83766.1"/>
    <property type="molecule type" value="Genomic_DNA"/>
</dbReference>
<dbReference type="SUPFAM" id="SSF54285">
    <property type="entry name" value="MoaD/ThiS"/>
    <property type="match status" value="1"/>
</dbReference>
<dbReference type="InterPro" id="IPR016155">
    <property type="entry name" value="Mopterin_synth/thiamin_S_b"/>
</dbReference>
<name>F0LLB5_THEBM</name>
<accession>F0LLB5</accession>
<dbReference type="Pfam" id="PF02597">
    <property type="entry name" value="ThiS"/>
    <property type="match status" value="1"/>
</dbReference>